<feature type="compositionally biased region" description="Polar residues" evidence="1">
    <location>
        <begin position="1"/>
        <end position="13"/>
    </location>
</feature>
<dbReference type="Proteomes" id="UP001567538">
    <property type="component" value="Unassembled WGS sequence"/>
</dbReference>
<dbReference type="EMBL" id="JBEAFC010000008">
    <property type="protein sequence ID" value="KAL1543911.1"/>
    <property type="molecule type" value="Genomic_DNA"/>
</dbReference>
<protein>
    <submittedName>
        <fullName evidence="2">Uncharacterized protein</fullName>
    </submittedName>
</protein>
<evidence type="ECO:0000256" key="1">
    <source>
        <dbReference type="SAM" id="MobiDB-lite"/>
    </source>
</evidence>
<organism evidence="2 3">
    <name type="scientific">Salvia divinorum</name>
    <name type="common">Maria pastora</name>
    <name type="synonym">Diviner's sage</name>
    <dbReference type="NCBI Taxonomy" id="28513"/>
    <lineage>
        <taxon>Eukaryota</taxon>
        <taxon>Viridiplantae</taxon>
        <taxon>Streptophyta</taxon>
        <taxon>Embryophyta</taxon>
        <taxon>Tracheophyta</taxon>
        <taxon>Spermatophyta</taxon>
        <taxon>Magnoliopsida</taxon>
        <taxon>eudicotyledons</taxon>
        <taxon>Gunneridae</taxon>
        <taxon>Pentapetalae</taxon>
        <taxon>asterids</taxon>
        <taxon>lamiids</taxon>
        <taxon>Lamiales</taxon>
        <taxon>Lamiaceae</taxon>
        <taxon>Nepetoideae</taxon>
        <taxon>Mentheae</taxon>
        <taxon>Salviinae</taxon>
        <taxon>Salvia</taxon>
        <taxon>Salvia subgen. Calosphace</taxon>
    </lineage>
</organism>
<gene>
    <name evidence="2" type="ORF">AAHA92_20826</name>
</gene>
<keyword evidence="3" id="KW-1185">Reference proteome</keyword>
<accession>A0ABD1GLU1</accession>
<sequence length="162" mass="17842">MLAKSSISKLEINSTQTVTPPTVSPLPSPNPLSLSSPRSAAVPPPLISLPLGQNAFSLSLWRKRGYSYGRSCQKGTFAFCNSKRNISKEKETEDRKEGPEIVYVTACFLEPFFTLADSSFTLSLVFSCCYFRWLCGKLALQKIPSGSLPPFGYSCLIARFDL</sequence>
<feature type="region of interest" description="Disordered" evidence="1">
    <location>
        <begin position="1"/>
        <end position="37"/>
    </location>
</feature>
<dbReference type="AlphaFoldDB" id="A0ABD1GLU1"/>
<reference evidence="2 3" key="1">
    <citation type="submission" date="2024-06" db="EMBL/GenBank/DDBJ databases">
        <title>A chromosome level genome sequence of Diviner's sage (Salvia divinorum).</title>
        <authorList>
            <person name="Ford S.A."/>
            <person name="Ro D.-K."/>
            <person name="Ness R.W."/>
            <person name="Phillips M.A."/>
        </authorList>
    </citation>
    <scope>NUCLEOTIDE SEQUENCE [LARGE SCALE GENOMIC DNA]</scope>
    <source>
        <strain evidence="2">SAF-2024a</strain>
        <tissue evidence="2">Leaf</tissue>
    </source>
</reference>
<comment type="caution">
    <text evidence="2">The sequence shown here is derived from an EMBL/GenBank/DDBJ whole genome shotgun (WGS) entry which is preliminary data.</text>
</comment>
<evidence type="ECO:0000313" key="3">
    <source>
        <dbReference type="Proteomes" id="UP001567538"/>
    </source>
</evidence>
<name>A0ABD1GLU1_SALDI</name>
<proteinExistence type="predicted"/>
<evidence type="ECO:0000313" key="2">
    <source>
        <dbReference type="EMBL" id="KAL1543911.1"/>
    </source>
</evidence>